<feature type="region of interest" description="Disordered" evidence="1">
    <location>
        <begin position="1"/>
        <end position="22"/>
    </location>
</feature>
<proteinExistence type="predicted"/>
<dbReference type="Proteomes" id="UP000011761">
    <property type="component" value="Unassembled WGS sequence"/>
</dbReference>
<sequence>MYQDISPRQDSTPLEDLKTPNSKVQQEWNVGLDEETQVAPALWGLGASVGAGYHGYNHGASVYDGDRYYHDSYEPPCNERSAWQGQAYYQDRYEPPYSERPAWHGQRDYRHIHVVPHTYKLAWSGQEHYQNYHGDPYARQSAGTGQAHRSGRPSVYLAHHYGLHPQPPSTTNGALPQSPPALLYHPACGSNPQGDMLLDGSAVSFPVQSAIRENFRQQHTTEVSDSAPRILFPKASDSAHFVDPVSVYQQSAGEFDSSMLPPNLYGSHSYHHIEPSAVTEQHVATQVYHSTPEYEMLPTPYSAGPFGGTSCPAASENGLHHFAHVDAPQLYRPSGYRYELHPNGQRLFPS</sequence>
<evidence type="ECO:0000313" key="2">
    <source>
        <dbReference type="EMBL" id="EMC91029.1"/>
    </source>
</evidence>
<dbReference type="RefSeq" id="XP_007681803.1">
    <property type="nucleotide sequence ID" value="XM_007683613.1"/>
</dbReference>
<dbReference type="AlphaFoldDB" id="M2MWR0"/>
<evidence type="ECO:0000313" key="3">
    <source>
        <dbReference type="Proteomes" id="UP000011761"/>
    </source>
</evidence>
<gene>
    <name evidence="2" type="ORF">BAUCODRAFT_28658</name>
</gene>
<accession>M2MWR0</accession>
<dbReference type="GeneID" id="19110745"/>
<dbReference type="KEGG" id="bcom:BAUCODRAFT_28658"/>
<evidence type="ECO:0000256" key="1">
    <source>
        <dbReference type="SAM" id="MobiDB-lite"/>
    </source>
</evidence>
<reference evidence="2 3" key="1">
    <citation type="journal article" date="2012" name="PLoS Pathog.">
        <title>Diverse lifestyles and strategies of plant pathogenesis encoded in the genomes of eighteen Dothideomycetes fungi.</title>
        <authorList>
            <person name="Ohm R.A."/>
            <person name="Feau N."/>
            <person name="Henrissat B."/>
            <person name="Schoch C.L."/>
            <person name="Horwitz B.A."/>
            <person name="Barry K.W."/>
            <person name="Condon B.J."/>
            <person name="Copeland A.C."/>
            <person name="Dhillon B."/>
            <person name="Glaser F."/>
            <person name="Hesse C.N."/>
            <person name="Kosti I."/>
            <person name="LaButti K."/>
            <person name="Lindquist E.A."/>
            <person name="Lucas S."/>
            <person name="Salamov A.A."/>
            <person name="Bradshaw R.E."/>
            <person name="Ciuffetti L."/>
            <person name="Hamelin R.C."/>
            <person name="Kema G.H.J."/>
            <person name="Lawrence C."/>
            <person name="Scott J.A."/>
            <person name="Spatafora J.W."/>
            <person name="Turgeon B.G."/>
            <person name="de Wit P.J.G.M."/>
            <person name="Zhong S."/>
            <person name="Goodwin S.B."/>
            <person name="Grigoriev I.V."/>
        </authorList>
    </citation>
    <scope>NUCLEOTIDE SEQUENCE [LARGE SCALE GENOMIC DNA]</scope>
    <source>
        <strain evidence="2 3">UAMH 10762</strain>
    </source>
</reference>
<feature type="compositionally biased region" description="Polar residues" evidence="1">
    <location>
        <begin position="1"/>
        <end position="12"/>
    </location>
</feature>
<organism evidence="2 3">
    <name type="scientific">Baudoinia panamericana (strain UAMH 10762)</name>
    <name type="common">Angels' share fungus</name>
    <name type="synonym">Baudoinia compniacensis (strain UAMH 10762)</name>
    <dbReference type="NCBI Taxonomy" id="717646"/>
    <lineage>
        <taxon>Eukaryota</taxon>
        <taxon>Fungi</taxon>
        <taxon>Dikarya</taxon>
        <taxon>Ascomycota</taxon>
        <taxon>Pezizomycotina</taxon>
        <taxon>Dothideomycetes</taxon>
        <taxon>Dothideomycetidae</taxon>
        <taxon>Mycosphaerellales</taxon>
        <taxon>Teratosphaeriaceae</taxon>
        <taxon>Baudoinia</taxon>
    </lineage>
</organism>
<name>M2MWR0_BAUPA</name>
<dbReference type="HOGENOM" id="CLU_792230_0_0_1"/>
<dbReference type="EMBL" id="KB445565">
    <property type="protein sequence ID" value="EMC91029.1"/>
    <property type="molecule type" value="Genomic_DNA"/>
</dbReference>
<protein>
    <submittedName>
        <fullName evidence="2">Uncharacterized protein</fullName>
    </submittedName>
</protein>
<keyword evidence="3" id="KW-1185">Reference proteome</keyword>